<name>A0A4T0VXV9_9PEZI</name>
<dbReference type="OrthoDB" id="4847418at2759"/>
<feature type="coiled-coil region" evidence="1">
    <location>
        <begin position="260"/>
        <end position="287"/>
    </location>
</feature>
<evidence type="ECO:0000313" key="3">
    <source>
        <dbReference type="EMBL" id="TIC97529.1"/>
    </source>
</evidence>
<gene>
    <name evidence="3" type="ORF">CH35J_007157</name>
</gene>
<evidence type="ECO:0000256" key="2">
    <source>
        <dbReference type="SAM" id="MobiDB-lite"/>
    </source>
</evidence>
<accession>A0A4T0VXV9</accession>
<feature type="compositionally biased region" description="Basic and acidic residues" evidence="2">
    <location>
        <begin position="15"/>
        <end position="25"/>
    </location>
</feature>
<organism evidence="3 4">
    <name type="scientific">Colletotrichum higginsianum</name>
    <dbReference type="NCBI Taxonomy" id="80884"/>
    <lineage>
        <taxon>Eukaryota</taxon>
        <taxon>Fungi</taxon>
        <taxon>Dikarya</taxon>
        <taxon>Ascomycota</taxon>
        <taxon>Pezizomycotina</taxon>
        <taxon>Sordariomycetes</taxon>
        <taxon>Hypocreomycetidae</taxon>
        <taxon>Glomerellales</taxon>
        <taxon>Glomerellaceae</taxon>
        <taxon>Colletotrichum</taxon>
        <taxon>Colletotrichum destructivum species complex</taxon>
    </lineage>
</organism>
<feature type="compositionally biased region" description="Polar residues" evidence="2">
    <location>
        <begin position="26"/>
        <end position="38"/>
    </location>
</feature>
<keyword evidence="1" id="KW-0175">Coiled coil</keyword>
<evidence type="ECO:0000256" key="1">
    <source>
        <dbReference type="SAM" id="Coils"/>
    </source>
</evidence>
<dbReference type="EMBL" id="MWPZ01000005">
    <property type="protein sequence ID" value="TIC97529.1"/>
    <property type="molecule type" value="Genomic_DNA"/>
</dbReference>
<sequence length="389" mass="43780">MEYSRRVRIADLPRRDLTDGYRDSRPTTPVPSQSNHPSGPSVAALDLQMQGLESTLDALNRAREGLCRIAVEGWRADLRVADGLIMAIAQRGTKSTIWQICHPSKYPKKQDLLRRHVGVAQDTYETAGRRCREVVRPLAELCEKAKSLGDDAKQVGDSIRELSNCKKMVLNAEIRIASEMWSRKASKLAAMRKREQQMKMKPKCVRIQQTTMAGRYKTGSEGRNPRISGLTLRNHAEGIDVSLKHNDEMLSSLVVLTGEIRRVASEAEMLKRNVESLQQVRDAKNQADRVLVAKMVVRWELFQAQLAKLSSELHKEEEPLTAACDRCLCVAARLDALKESNFGDLMFGLEDLANSIDGQKDRKRCAKAPKMEKAPKRSYASSAGRLVWW</sequence>
<protein>
    <submittedName>
        <fullName evidence="3">Uncharacterized protein</fullName>
    </submittedName>
</protein>
<comment type="caution">
    <text evidence="3">The sequence shown here is derived from an EMBL/GenBank/DDBJ whole genome shotgun (WGS) entry which is preliminary data.</text>
</comment>
<feature type="region of interest" description="Disordered" evidence="2">
    <location>
        <begin position="15"/>
        <end position="40"/>
    </location>
</feature>
<proteinExistence type="predicted"/>
<evidence type="ECO:0000313" key="4">
    <source>
        <dbReference type="Proteomes" id="UP000305883"/>
    </source>
</evidence>
<dbReference type="Proteomes" id="UP000305883">
    <property type="component" value="Unassembled WGS sequence"/>
</dbReference>
<reference evidence="3 4" key="1">
    <citation type="journal article" date="2019" name="Genome Biol. Evol.">
        <title>Genomic Plasticity Mediated by Transposable Elements in the Plant Pathogenic Fungus Colletotrichum higginsianum.</title>
        <authorList>
            <person name="Tsushima A."/>
            <person name="Gan P."/>
            <person name="Kumakura N."/>
            <person name="Narusaka M."/>
            <person name="Takano Y."/>
            <person name="Narusaka Y."/>
            <person name="Shirasu K."/>
        </authorList>
    </citation>
    <scope>NUCLEOTIDE SEQUENCE [LARGE SCALE GENOMIC DNA]</scope>
    <source>
        <strain evidence="3 4">MAFF305635-RFP</strain>
    </source>
</reference>
<dbReference type="AlphaFoldDB" id="A0A4T0VXV9"/>